<dbReference type="Pfam" id="PF07228">
    <property type="entry name" value="SpoIIE"/>
    <property type="match status" value="1"/>
</dbReference>
<feature type="domain" description="PPM-type phosphatase" evidence="3">
    <location>
        <begin position="286"/>
        <end position="507"/>
    </location>
</feature>
<gene>
    <name evidence="4" type="ORF">FE263_10320</name>
</gene>
<sequence>MVRPGCARGIAGGRSQPRRACRPRGDGGGRMDARDQRLRGGGGRGGGLPGRRSRTRIVAWQPACRRARPDAGPRRGGSRDPAWRLLHAACVSRDRSELFDIMVSAAHEAPIIVLDPDAKEGRQIAGWLRSAGLDMICTARTCDEAIFMLGRRRAELLIIGDGVSSIARRRLFDHVADCGHALAPNVVWLLEPDSRAQNGQDLRQALGPAANACDFAPTRDAGSSVIVRPLLAQDVVTEVGKAMRRPDLLGRMDRGRDKAAEHLAAARRMQLGLLPTADQRIMLQAECGIGLADFCQTGDAVGGDFWGAWPTGRGRLALALADFAGHGLSAALNTFRLHAILSERTLPRAMPARMTGLLNQRLHDLLPIGHYATMIYAQLDPARHRLAWSSSGGPPPLFVDAHGGRTLEASGLPLGVRAGERYSSNYADLRGPGILCLFSDGLYESGAGSEDIPTAAIASAMSGAAAIAAAGRLEEAASNAVLQLNLLRSRYGCLDHSDDVMAVAVALGPASGVEPPSKQGNLLMPGG</sequence>
<accession>A0A5R9J4A5</accession>
<dbReference type="AlphaFoldDB" id="A0A5R9J4A5"/>
<evidence type="ECO:0000313" key="5">
    <source>
        <dbReference type="Proteomes" id="UP000305654"/>
    </source>
</evidence>
<evidence type="ECO:0000256" key="1">
    <source>
        <dbReference type="ARBA" id="ARBA00022801"/>
    </source>
</evidence>
<dbReference type="InterPro" id="IPR052016">
    <property type="entry name" value="Bact_Sigma-Reg"/>
</dbReference>
<feature type="region of interest" description="Disordered" evidence="2">
    <location>
        <begin position="1"/>
        <end position="52"/>
    </location>
</feature>
<dbReference type="PANTHER" id="PTHR43156">
    <property type="entry name" value="STAGE II SPORULATION PROTEIN E-RELATED"/>
    <property type="match status" value="1"/>
</dbReference>
<feature type="compositionally biased region" description="Basic and acidic residues" evidence="2">
    <location>
        <begin position="23"/>
        <end position="38"/>
    </location>
</feature>
<dbReference type="InterPro" id="IPR001932">
    <property type="entry name" value="PPM-type_phosphatase-like_dom"/>
</dbReference>
<protein>
    <submittedName>
        <fullName evidence="4">Serine/threonine-protein phosphatase</fullName>
    </submittedName>
</protein>
<dbReference type="PANTHER" id="PTHR43156:SF2">
    <property type="entry name" value="STAGE II SPORULATION PROTEIN E"/>
    <property type="match status" value="1"/>
</dbReference>
<evidence type="ECO:0000313" key="4">
    <source>
        <dbReference type="EMBL" id="TLU72455.1"/>
    </source>
</evidence>
<dbReference type="SMART" id="SM00331">
    <property type="entry name" value="PP2C_SIG"/>
    <property type="match status" value="1"/>
</dbReference>
<proteinExistence type="predicted"/>
<keyword evidence="1" id="KW-0378">Hydrolase</keyword>
<dbReference type="EMBL" id="VCDI01000003">
    <property type="protein sequence ID" value="TLU72455.1"/>
    <property type="molecule type" value="Genomic_DNA"/>
</dbReference>
<dbReference type="Gene3D" id="3.60.40.10">
    <property type="entry name" value="PPM-type phosphatase domain"/>
    <property type="match status" value="1"/>
</dbReference>
<feature type="compositionally biased region" description="Gly residues" evidence="2">
    <location>
        <begin position="39"/>
        <end position="49"/>
    </location>
</feature>
<comment type="caution">
    <text evidence="4">The sequence shown here is derived from an EMBL/GenBank/DDBJ whole genome shotgun (WGS) entry which is preliminary data.</text>
</comment>
<reference evidence="4 5" key="1">
    <citation type="submission" date="2019-05" db="EMBL/GenBank/DDBJ databases">
        <authorList>
            <person name="Pankratov T."/>
            <person name="Grouzdev D."/>
        </authorList>
    </citation>
    <scope>NUCLEOTIDE SEQUENCE [LARGE SCALE GENOMIC DNA]</scope>
    <source>
        <strain evidence="4 5">KEBCLARHB70R</strain>
    </source>
</reference>
<evidence type="ECO:0000259" key="3">
    <source>
        <dbReference type="SMART" id="SM00331"/>
    </source>
</evidence>
<dbReference type="InterPro" id="IPR036457">
    <property type="entry name" value="PPM-type-like_dom_sf"/>
</dbReference>
<name>A0A5R9J4A5_9PROT</name>
<dbReference type="GO" id="GO:0016791">
    <property type="term" value="F:phosphatase activity"/>
    <property type="evidence" value="ECO:0007669"/>
    <property type="project" value="TreeGrafter"/>
</dbReference>
<keyword evidence="5" id="KW-1185">Reference proteome</keyword>
<organism evidence="4 5">
    <name type="scientific">Lichenicoccus roseus</name>
    <dbReference type="NCBI Taxonomy" id="2683649"/>
    <lineage>
        <taxon>Bacteria</taxon>
        <taxon>Pseudomonadati</taxon>
        <taxon>Pseudomonadota</taxon>
        <taxon>Alphaproteobacteria</taxon>
        <taxon>Acetobacterales</taxon>
        <taxon>Acetobacteraceae</taxon>
        <taxon>Lichenicoccus</taxon>
    </lineage>
</organism>
<dbReference type="OrthoDB" id="9811749at2"/>
<evidence type="ECO:0000256" key="2">
    <source>
        <dbReference type="SAM" id="MobiDB-lite"/>
    </source>
</evidence>
<dbReference type="Proteomes" id="UP000305654">
    <property type="component" value="Unassembled WGS sequence"/>
</dbReference>